<proteinExistence type="predicted"/>
<dbReference type="STRING" id="1291734.FD02_GL002132"/>
<dbReference type="AlphaFoldDB" id="A0A0R1JL52"/>
<keyword evidence="2" id="KW-1185">Reference proteome</keyword>
<evidence type="ECO:0000313" key="1">
    <source>
        <dbReference type="EMBL" id="KRK71883.1"/>
    </source>
</evidence>
<accession>A0A0R1JL52</accession>
<gene>
    <name evidence="1" type="ORF">FD02_GL002132</name>
</gene>
<protein>
    <recommendedName>
        <fullName evidence="3">Helix-turn-helix domain-containing protein</fullName>
    </recommendedName>
</protein>
<dbReference type="OrthoDB" id="5524782at2"/>
<dbReference type="RefSeq" id="WP_056951442.1">
    <property type="nucleotide sequence ID" value="NZ_AZDJ01000026.1"/>
</dbReference>
<dbReference type="EMBL" id="AZDJ01000026">
    <property type="protein sequence ID" value="KRK71883.1"/>
    <property type="molecule type" value="Genomic_DNA"/>
</dbReference>
<organism evidence="1 2">
    <name type="scientific">Lacticaseibacillus nasuensis JCM 17158</name>
    <dbReference type="NCBI Taxonomy" id="1291734"/>
    <lineage>
        <taxon>Bacteria</taxon>
        <taxon>Bacillati</taxon>
        <taxon>Bacillota</taxon>
        <taxon>Bacilli</taxon>
        <taxon>Lactobacillales</taxon>
        <taxon>Lactobacillaceae</taxon>
        <taxon>Lacticaseibacillus</taxon>
    </lineage>
</organism>
<dbReference type="Proteomes" id="UP000051804">
    <property type="component" value="Unassembled WGS sequence"/>
</dbReference>
<name>A0A0R1JL52_9LACO</name>
<dbReference type="InterPro" id="IPR036388">
    <property type="entry name" value="WH-like_DNA-bd_sf"/>
</dbReference>
<sequence length="92" mass="10663">MGMSLDMDPELREMIAERAAEKIAARVKADAREIYDPLVDKKAAAAFLDCSTKYIDEFYMTQPGFPYHTKGRVLQYRISELSKWLDNHQQYA</sequence>
<dbReference type="PATRIC" id="fig|1291734.4.peg.2185"/>
<comment type="caution">
    <text evidence="1">The sequence shown here is derived from an EMBL/GenBank/DDBJ whole genome shotgun (WGS) entry which is preliminary data.</text>
</comment>
<reference evidence="1 2" key="1">
    <citation type="journal article" date="2015" name="Genome Announc.">
        <title>Expanding the biotechnology potential of lactobacilli through comparative genomics of 213 strains and associated genera.</title>
        <authorList>
            <person name="Sun Z."/>
            <person name="Harris H.M."/>
            <person name="McCann A."/>
            <person name="Guo C."/>
            <person name="Argimon S."/>
            <person name="Zhang W."/>
            <person name="Yang X."/>
            <person name="Jeffery I.B."/>
            <person name="Cooney J.C."/>
            <person name="Kagawa T.F."/>
            <person name="Liu W."/>
            <person name="Song Y."/>
            <person name="Salvetti E."/>
            <person name="Wrobel A."/>
            <person name="Rasinkangas P."/>
            <person name="Parkhill J."/>
            <person name="Rea M.C."/>
            <person name="O'Sullivan O."/>
            <person name="Ritari J."/>
            <person name="Douillard F.P."/>
            <person name="Paul Ross R."/>
            <person name="Yang R."/>
            <person name="Briner A.E."/>
            <person name="Felis G.E."/>
            <person name="de Vos W.M."/>
            <person name="Barrangou R."/>
            <person name="Klaenhammer T.R."/>
            <person name="Caufield P.W."/>
            <person name="Cui Y."/>
            <person name="Zhang H."/>
            <person name="O'Toole P.W."/>
        </authorList>
    </citation>
    <scope>NUCLEOTIDE SEQUENCE [LARGE SCALE GENOMIC DNA]</scope>
    <source>
        <strain evidence="1 2">JCM 17158</strain>
    </source>
</reference>
<dbReference type="Gene3D" id="1.10.10.10">
    <property type="entry name" value="Winged helix-like DNA-binding domain superfamily/Winged helix DNA-binding domain"/>
    <property type="match status" value="1"/>
</dbReference>
<evidence type="ECO:0008006" key="3">
    <source>
        <dbReference type="Google" id="ProtNLM"/>
    </source>
</evidence>
<evidence type="ECO:0000313" key="2">
    <source>
        <dbReference type="Proteomes" id="UP000051804"/>
    </source>
</evidence>